<dbReference type="Proteomes" id="UP000605518">
    <property type="component" value="Segment"/>
</dbReference>
<proteinExistence type="predicted"/>
<gene>
    <name evidence="1" type="ORF">EVB55_157</name>
</gene>
<reference evidence="1" key="1">
    <citation type="submission" date="2020-01" db="EMBL/GenBank/DDBJ databases">
        <title>Patterns of diversity and host range of bacteriophage communities associated with bean-nodulatin bacteria.</title>
        <authorList>
            <person name="Vann Cauwenberghe J."/>
            <person name="Santamaria R.I."/>
            <person name="Bustos P."/>
            <person name="Juarez S."/>
            <person name="Gonzalez V."/>
        </authorList>
    </citation>
    <scope>NUCLEOTIDE SEQUENCE</scope>
</reference>
<organism evidence="1 2">
    <name type="scientific">Rhizobium phage RHph_Y68</name>
    <dbReference type="NCBI Taxonomy" id="2509787"/>
    <lineage>
        <taxon>Viruses</taxon>
        <taxon>Duplodnaviria</taxon>
        <taxon>Heunggongvirae</taxon>
        <taxon>Uroviricota</taxon>
        <taxon>Caudoviricetes</taxon>
        <taxon>Pootjesviridae</taxon>
        <taxon>Staniewskivirinae</taxon>
        <taxon>Trinifflemingvirus</taxon>
        <taxon>Trinifflemingvirus Y68</taxon>
    </lineage>
</organism>
<dbReference type="EMBL" id="MN988486">
    <property type="protein sequence ID" value="QIG68092.1"/>
    <property type="molecule type" value="Genomic_DNA"/>
</dbReference>
<accession>A0A7S5QY99</accession>
<sequence>MGSIMDRERPWEREEKKELKTITDRVEYYAVFGPRSMIDQLVTELERMQKELDALKQTQRIGF</sequence>
<name>A0A7S5QY99_9CAUD</name>
<protein>
    <submittedName>
        <fullName evidence="1">Uncharacterized protein</fullName>
    </submittedName>
</protein>
<keyword evidence="2" id="KW-1185">Reference proteome</keyword>
<evidence type="ECO:0000313" key="1">
    <source>
        <dbReference type="EMBL" id="QIG68092.1"/>
    </source>
</evidence>
<evidence type="ECO:0000313" key="2">
    <source>
        <dbReference type="Proteomes" id="UP000605518"/>
    </source>
</evidence>